<reference evidence="1" key="2">
    <citation type="journal article" date="2015" name="Data Brief">
        <title>Shoot transcriptome of the giant reed, Arundo donax.</title>
        <authorList>
            <person name="Barrero R.A."/>
            <person name="Guerrero F.D."/>
            <person name="Moolhuijzen P."/>
            <person name="Goolsby J.A."/>
            <person name="Tidwell J."/>
            <person name="Bellgard S.E."/>
            <person name="Bellgard M.I."/>
        </authorList>
    </citation>
    <scope>NUCLEOTIDE SEQUENCE</scope>
    <source>
        <tissue evidence="1">Shoot tissue taken approximately 20 cm above the soil surface</tissue>
    </source>
</reference>
<reference evidence="1" key="1">
    <citation type="submission" date="2014-09" db="EMBL/GenBank/DDBJ databases">
        <authorList>
            <person name="Magalhaes I.L.F."/>
            <person name="Oliveira U."/>
            <person name="Santos F.R."/>
            <person name="Vidigal T.H.D.A."/>
            <person name="Brescovit A.D."/>
            <person name="Santos A.J."/>
        </authorList>
    </citation>
    <scope>NUCLEOTIDE SEQUENCE</scope>
    <source>
        <tissue evidence="1">Shoot tissue taken approximately 20 cm above the soil surface</tissue>
    </source>
</reference>
<organism evidence="1">
    <name type="scientific">Arundo donax</name>
    <name type="common">Giant reed</name>
    <name type="synonym">Donax arundinaceus</name>
    <dbReference type="NCBI Taxonomy" id="35708"/>
    <lineage>
        <taxon>Eukaryota</taxon>
        <taxon>Viridiplantae</taxon>
        <taxon>Streptophyta</taxon>
        <taxon>Embryophyta</taxon>
        <taxon>Tracheophyta</taxon>
        <taxon>Spermatophyta</taxon>
        <taxon>Magnoliopsida</taxon>
        <taxon>Liliopsida</taxon>
        <taxon>Poales</taxon>
        <taxon>Poaceae</taxon>
        <taxon>PACMAD clade</taxon>
        <taxon>Arundinoideae</taxon>
        <taxon>Arundineae</taxon>
        <taxon>Arundo</taxon>
    </lineage>
</organism>
<protein>
    <submittedName>
        <fullName evidence="1">Uncharacterized protein</fullName>
    </submittedName>
</protein>
<evidence type="ECO:0000313" key="1">
    <source>
        <dbReference type="EMBL" id="JAD97653.1"/>
    </source>
</evidence>
<name>A0A0A9EF92_ARUDO</name>
<accession>A0A0A9EF92</accession>
<sequence>MTCKAIKANRNYMHLPRVGNIA</sequence>
<dbReference type="AlphaFoldDB" id="A0A0A9EF92"/>
<proteinExistence type="predicted"/>
<dbReference type="EMBL" id="GBRH01200242">
    <property type="protein sequence ID" value="JAD97653.1"/>
    <property type="molecule type" value="Transcribed_RNA"/>
</dbReference>